<dbReference type="SMART" id="SM00900">
    <property type="entry name" value="FMN_bind"/>
    <property type="match status" value="1"/>
</dbReference>
<feature type="signal peptide" evidence="1">
    <location>
        <begin position="1"/>
        <end position="20"/>
    </location>
</feature>
<evidence type="ECO:0000259" key="2">
    <source>
        <dbReference type="SMART" id="SM00900"/>
    </source>
</evidence>
<dbReference type="EMBL" id="FQXP01000003">
    <property type="protein sequence ID" value="SHH52318.1"/>
    <property type="molecule type" value="Genomic_DNA"/>
</dbReference>
<evidence type="ECO:0000313" key="4">
    <source>
        <dbReference type="Proteomes" id="UP000184526"/>
    </source>
</evidence>
<accession>A0A1M5TNQ5</accession>
<reference evidence="3 4" key="1">
    <citation type="submission" date="2016-11" db="EMBL/GenBank/DDBJ databases">
        <authorList>
            <person name="Jaros S."/>
            <person name="Januszkiewicz K."/>
            <person name="Wedrychowicz H."/>
        </authorList>
    </citation>
    <scope>NUCLEOTIDE SEQUENCE [LARGE SCALE GENOMIC DNA]</scope>
    <source>
        <strain evidence="3 4">DSM 3089</strain>
    </source>
</reference>
<sequence length="112" mass="11758">MKKKLAYCLGFLLISISLTACRSSKYKDGSYVGTGKGYNGDIKVNVTVSAGKISSIEIKENKESKSILQDVINELIPNVISEGSTDVDVISGATGSSNGVIEAVNNALNDAK</sequence>
<evidence type="ECO:0000313" key="3">
    <source>
        <dbReference type="EMBL" id="SHH52318.1"/>
    </source>
</evidence>
<dbReference type="InterPro" id="IPR007329">
    <property type="entry name" value="FMN-bd"/>
</dbReference>
<proteinExistence type="predicted"/>
<gene>
    <name evidence="3" type="ORF">SAMN02745196_00655</name>
</gene>
<dbReference type="PROSITE" id="PS51257">
    <property type="entry name" value="PROKAR_LIPOPROTEIN"/>
    <property type="match status" value="1"/>
</dbReference>
<dbReference type="STRING" id="1121306.SAMN02745196_00655"/>
<keyword evidence="1" id="KW-0732">Signal</keyword>
<dbReference type="OrthoDB" id="9806398at2"/>
<dbReference type="Pfam" id="PF04205">
    <property type="entry name" value="FMN_bind"/>
    <property type="match status" value="1"/>
</dbReference>
<evidence type="ECO:0000256" key="1">
    <source>
        <dbReference type="SAM" id="SignalP"/>
    </source>
</evidence>
<dbReference type="AlphaFoldDB" id="A0A1M5TNQ5"/>
<dbReference type="GO" id="GO:0010181">
    <property type="term" value="F:FMN binding"/>
    <property type="evidence" value="ECO:0007669"/>
    <property type="project" value="InterPro"/>
</dbReference>
<name>A0A1M5TNQ5_9CLOT</name>
<feature type="domain" description="FMN-binding" evidence="2">
    <location>
        <begin position="37"/>
        <end position="111"/>
    </location>
</feature>
<dbReference type="GO" id="GO:0016020">
    <property type="term" value="C:membrane"/>
    <property type="evidence" value="ECO:0007669"/>
    <property type="project" value="InterPro"/>
</dbReference>
<keyword evidence="4" id="KW-1185">Reference proteome</keyword>
<organism evidence="3 4">
    <name type="scientific">Clostridium collagenovorans DSM 3089</name>
    <dbReference type="NCBI Taxonomy" id="1121306"/>
    <lineage>
        <taxon>Bacteria</taxon>
        <taxon>Bacillati</taxon>
        <taxon>Bacillota</taxon>
        <taxon>Clostridia</taxon>
        <taxon>Eubacteriales</taxon>
        <taxon>Clostridiaceae</taxon>
        <taxon>Clostridium</taxon>
    </lineage>
</organism>
<dbReference type="RefSeq" id="WP_072830004.1">
    <property type="nucleotide sequence ID" value="NZ_FQXP01000003.1"/>
</dbReference>
<dbReference type="Proteomes" id="UP000184526">
    <property type="component" value="Unassembled WGS sequence"/>
</dbReference>
<feature type="chain" id="PRO_5039493358" evidence="1">
    <location>
        <begin position="21"/>
        <end position="112"/>
    </location>
</feature>
<dbReference type="Gene3D" id="3.90.1010.20">
    <property type="match status" value="1"/>
</dbReference>
<protein>
    <submittedName>
        <fullName evidence="3">FMN-binding domain-containing protein</fullName>
    </submittedName>
</protein>